<keyword evidence="2" id="KW-1185">Reference proteome</keyword>
<dbReference type="Pfam" id="PF14375">
    <property type="entry name" value="Cys_rich_CWC"/>
    <property type="match status" value="1"/>
</dbReference>
<dbReference type="Proteomes" id="UP000193427">
    <property type="component" value="Chromosome"/>
</dbReference>
<name>A0A1W6LFG3_9BURK</name>
<dbReference type="OrthoDB" id="331868at2"/>
<sequence>MDTPDRCPRCGGGFVCEAATALQSPCACFAVRLSDGARAALRERYTTCVCVPCLRAVQAEFEVTPPQAPSPPPPGQ</sequence>
<dbReference type="InterPro" id="IPR032720">
    <property type="entry name" value="Cys_rich_CWC"/>
</dbReference>
<protein>
    <submittedName>
        <fullName evidence="1">Uncharacterized protein</fullName>
    </submittedName>
</protein>
<organism evidence="1 2">
    <name type="scientific">Piscinibacter gummiphilus</name>
    <dbReference type="NCBI Taxonomy" id="946333"/>
    <lineage>
        <taxon>Bacteria</taxon>
        <taxon>Pseudomonadati</taxon>
        <taxon>Pseudomonadota</taxon>
        <taxon>Betaproteobacteria</taxon>
        <taxon>Burkholderiales</taxon>
        <taxon>Sphaerotilaceae</taxon>
        <taxon>Piscinibacter</taxon>
    </lineage>
</organism>
<proteinExistence type="predicted"/>
<dbReference type="KEGG" id="rgu:A4W93_25295"/>
<accession>A0A1W6LFG3</accession>
<evidence type="ECO:0000313" key="1">
    <source>
        <dbReference type="EMBL" id="ARN22960.1"/>
    </source>
</evidence>
<evidence type="ECO:0000313" key="2">
    <source>
        <dbReference type="Proteomes" id="UP000193427"/>
    </source>
</evidence>
<reference evidence="1 2" key="1">
    <citation type="submission" date="2016-04" db="EMBL/GenBank/DDBJ databases">
        <title>Complete genome sequence of natural rubber-degrading, novel Gram-negative bacterium, Rhizobacter gummiphilus strain NS21.</title>
        <authorList>
            <person name="Tabata M."/>
            <person name="Kasai D."/>
            <person name="Fukuda M."/>
        </authorList>
    </citation>
    <scope>NUCLEOTIDE SEQUENCE [LARGE SCALE GENOMIC DNA]</scope>
    <source>
        <strain evidence="1 2">NS21</strain>
    </source>
</reference>
<dbReference type="STRING" id="946333.A4W93_25295"/>
<dbReference type="RefSeq" id="WP_085753273.1">
    <property type="nucleotide sequence ID" value="NZ_BSPR01000015.1"/>
</dbReference>
<gene>
    <name evidence="1" type="ORF">A4W93_25295</name>
</gene>
<dbReference type="AlphaFoldDB" id="A0A1W6LFG3"/>
<dbReference type="EMBL" id="CP015118">
    <property type="protein sequence ID" value="ARN22960.1"/>
    <property type="molecule type" value="Genomic_DNA"/>
</dbReference>